<dbReference type="SUPFAM" id="SSF48239">
    <property type="entry name" value="Terpenoid cyclases/Protein prenyltransferases"/>
    <property type="match status" value="2"/>
</dbReference>
<keyword evidence="3" id="KW-0677">Repeat</keyword>
<reference evidence="10 11" key="1">
    <citation type="submission" date="2016-07" db="EMBL/GenBank/DDBJ databases">
        <title>Pervasive Adenine N6-methylation of Active Genes in Fungi.</title>
        <authorList>
            <consortium name="DOE Joint Genome Institute"/>
            <person name="Mondo S.J."/>
            <person name="Dannebaum R.O."/>
            <person name="Kuo R.C."/>
            <person name="Labutti K."/>
            <person name="Haridas S."/>
            <person name="Kuo A."/>
            <person name="Salamov A."/>
            <person name="Ahrendt S.R."/>
            <person name="Lipzen A."/>
            <person name="Sullivan W."/>
            <person name="Andreopoulos W.B."/>
            <person name="Clum A."/>
            <person name="Lindquist E."/>
            <person name="Daum C."/>
            <person name="Ramamoorthy G.K."/>
            <person name="Gryganskyi A."/>
            <person name="Culley D."/>
            <person name="Magnuson J.K."/>
            <person name="James T.Y."/>
            <person name="O'Malley M.A."/>
            <person name="Stajich J.E."/>
            <person name="Spatafora J.W."/>
            <person name="Visel A."/>
            <person name="Grigoriev I.V."/>
        </authorList>
    </citation>
    <scope>NUCLEOTIDE SEQUENCE [LARGE SCALE GENOMIC DNA]</scope>
    <source>
        <strain evidence="10 11">NRRL 1336</strain>
    </source>
</reference>
<dbReference type="Pfam" id="PF13243">
    <property type="entry name" value="SQHop_cyclase_C"/>
    <property type="match status" value="1"/>
</dbReference>
<organism evidence="10 11">
    <name type="scientific">Absidia repens</name>
    <dbReference type="NCBI Taxonomy" id="90262"/>
    <lineage>
        <taxon>Eukaryota</taxon>
        <taxon>Fungi</taxon>
        <taxon>Fungi incertae sedis</taxon>
        <taxon>Mucoromycota</taxon>
        <taxon>Mucoromycotina</taxon>
        <taxon>Mucoromycetes</taxon>
        <taxon>Mucorales</taxon>
        <taxon>Cunninghamellaceae</taxon>
        <taxon>Absidia</taxon>
    </lineage>
</organism>
<accession>A0A1X2IXU3</accession>
<dbReference type="NCBIfam" id="TIGR01787">
    <property type="entry name" value="squalene_cyclas"/>
    <property type="match status" value="1"/>
</dbReference>
<dbReference type="InterPro" id="IPR018333">
    <property type="entry name" value="Squalene_cyclase"/>
</dbReference>
<comment type="similarity">
    <text evidence="1 7">Belongs to the terpene cyclase/mutase family.</text>
</comment>
<evidence type="ECO:0000256" key="6">
    <source>
        <dbReference type="ARBA" id="ARBA00023235"/>
    </source>
</evidence>
<dbReference type="Gene3D" id="6.20.120.20">
    <property type="match status" value="1"/>
</dbReference>
<keyword evidence="10" id="KW-0808">Transferase</keyword>
<dbReference type="SFLD" id="SFLDG01016">
    <property type="entry name" value="Prenyltransferase_Like_2"/>
    <property type="match status" value="1"/>
</dbReference>
<dbReference type="FunFam" id="1.50.10.20:FF:000002">
    <property type="entry name" value="Terpene cyclase/mutase family member"/>
    <property type="match status" value="1"/>
</dbReference>
<gene>
    <name evidence="10" type="ORF">BCR42DRAFT_342156</name>
</gene>
<comment type="caution">
    <text evidence="10">The sequence shown here is derived from an EMBL/GenBank/DDBJ whole genome shotgun (WGS) entry which is preliminary data.</text>
</comment>
<evidence type="ECO:0000256" key="3">
    <source>
        <dbReference type="ARBA" id="ARBA00022737"/>
    </source>
</evidence>
<dbReference type="EMBL" id="MCGE01000002">
    <property type="protein sequence ID" value="ORZ24110.1"/>
    <property type="molecule type" value="Genomic_DNA"/>
</dbReference>
<dbReference type="OrthoDB" id="21502at2759"/>
<keyword evidence="4" id="KW-0752">Steroid biosynthesis</keyword>
<evidence type="ECO:0000256" key="2">
    <source>
        <dbReference type="ARBA" id="ARBA00022516"/>
    </source>
</evidence>
<dbReference type="GO" id="GO:0016104">
    <property type="term" value="P:triterpenoid biosynthetic process"/>
    <property type="evidence" value="ECO:0007669"/>
    <property type="project" value="InterPro"/>
</dbReference>
<evidence type="ECO:0000259" key="9">
    <source>
        <dbReference type="Pfam" id="PF13249"/>
    </source>
</evidence>
<keyword evidence="5" id="KW-0443">Lipid metabolism</keyword>
<evidence type="ECO:0000256" key="4">
    <source>
        <dbReference type="ARBA" id="ARBA00022955"/>
    </source>
</evidence>
<dbReference type="InterPro" id="IPR008930">
    <property type="entry name" value="Terpenoid_cyclase/PrenylTrfase"/>
</dbReference>
<sequence>MASTESYISATLNLNNTPSFTDLSRWRLRVDQGAQTWHYLENDKECELWPQATWDKYHLGLPTGLPELIPPKTPLECAANGFEFYRQIQTDDGHWAGEYGGPMFTLPGLIIVHYITGTPVHEATRLELIRYLLNRAHKDDGGWGLHIEGASTVFGTSLNYVALRILGLGPDHPVMVKARNTLHKLGGAAAVPTWGKFFLSALGVYEWEGVNPIPPELWTLPKWIPLSPANWWVQARLVYLPMGYIYARRLSAPLTEFTQSLRSELYTQPYNTIVWDQQRNNVAKVDLYTPRTKLMDVLNNIATYYEKLPYKSNWLRQYAIQEVIEQIKMEDENSFFLDIGPVNKVMNWLVVYYHYGKDSREFKLHVERNLDFLWMGPEGMMMNGTNGSQLWDATFIAQACVEAQLAGNDQYREHMIKLLEFIDLTQIKRDAPNMDKCYRHPSNGAWPFSTRDHGYTVSDCTAEGLKSVIALQQIESLPQVVSLERLHDAVDVLLTMQNSDYGFASYERIRGPSWLEKLNTAEVFRNIMIEFNYVECSTAVLMGLAAFRKLDPVYRRQDIDRVTSTVLQYIKKEQRSDGSWYGSWAICFTNGAFFALQSLASVGEFYENSLYSRKGCDFLLAKQEEDGGWGETYKSCEDQVYTRNSQSQVVNTAWAVMSLLEAKYPEEEPIRRGVQFIMKRQQSNGEWLQESIEGVFNKNCMISYPNYKFSFTIWALGKYARVYGNKPLLD</sequence>
<evidence type="ECO:0000256" key="5">
    <source>
        <dbReference type="ARBA" id="ARBA00023098"/>
    </source>
</evidence>
<dbReference type="FunFam" id="1.50.10.20:FF:000003">
    <property type="entry name" value="Terpene cyclase/mutase family member"/>
    <property type="match status" value="1"/>
</dbReference>
<protein>
    <recommendedName>
        <fullName evidence="7">Terpene cyclase/mutase family member</fullName>
        <ecNumber evidence="7">5.4.99.-</ecNumber>
    </recommendedName>
</protein>
<dbReference type="GO" id="GO:0005811">
    <property type="term" value="C:lipid droplet"/>
    <property type="evidence" value="ECO:0007669"/>
    <property type="project" value="InterPro"/>
</dbReference>
<dbReference type="InterPro" id="IPR032697">
    <property type="entry name" value="SQ_cyclase_N"/>
</dbReference>
<dbReference type="STRING" id="90262.A0A1X2IXU3"/>
<dbReference type="Pfam" id="PF13249">
    <property type="entry name" value="SQHop_cyclase_N"/>
    <property type="match status" value="1"/>
</dbReference>
<feature type="domain" description="Squalene cyclase N-terminal" evidence="9">
    <location>
        <begin position="85"/>
        <end position="333"/>
    </location>
</feature>
<keyword evidence="11" id="KW-1185">Reference proteome</keyword>
<keyword evidence="2" id="KW-0444">Lipid biosynthesis</keyword>
<dbReference type="GO" id="GO:0016740">
    <property type="term" value="F:transferase activity"/>
    <property type="evidence" value="ECO:0007669"/>
    <property type="project" value="UniProtKB-KW"/>
</dbReference>
<dbReference type="EC" id="5.4.99.-" evidence="7"/>
<dbReference type="GO" id="GO:0000250">
    <property type="term" value="F:lanosterol synthase activity"/>
    <property type="evidence" value="ECO:0007669"/>
    <property type="project" value="TreeGrafter"/>
</dbReference>
<dbReference type="Proteomes" id="UP000193560">
    <property type="component" value="Unassembled WGS sequence"/>
</dbReference>
<dbReference type="AlphaFoldDB" id="A0A1X2IXU3"/>
<dbReference type="PANTHER" id="PTHR11764">
    <property type="entry name" value="TERPENE CYCLASE/MUTASE FAMILY MEMBER"/>
    <property type="match status" value="1"/>
</dbReference>
<name>A0A1X2IXU3_9FUNG</name>
<evidence type="ECO:0000313" key="10">
    <source>
        <dbReference type="EMBL" id="ORZ24110.1"/>
    </source>
</evidence>
<keyword evidence="6 7" id="KW-0413">Isomerase</keyword>
<evidence type="ECO:0000256" key="7">
    <source>
        <dbReference type="RuleBase" id="RU362003"/>
    </source>
</evidence>
<dbReference type="InterPro" id="IPR032696">
    <property type="entry name" value="SQ_cyclase_C"/>
</dbReference>
<dbReference type="PANTHER" id="PTHR11764:SF20">
    <property type="entry name" value="LANOSTEROL SYNTHASE"/>
    <property type="match status" value="1"/>
</dbReference>
<evidence type="ECO:0000313" key="11">
    <source>
        <dbReference type="Proteomes" id="UP000193560"/>
    </source>
</evidence>
<dbReference type="Gene3D" id="1.50.10.20">
    <property type="match status" value="2"/>
</dbReference>
<evidence type="ECO:0000259" key="8">
    <source>
        <dbReference type="Pfam" id="PF13243"/>
    </source>
</evidence>
<evidence type="ECO:0000256" key="1">
    <source>
        <dbReference type="ARBA" id="ARBA00009755"/>
    </source>
</evidence>
<dbReference type="GO" id="GO:0006696">
    <property type="term" value="P:ergosterol biosynthetic process"/>
    <property type="evidence" value="ECO:0007669"/>
    <property type="project" value="TreeGrafter"/>
</dbReference>
<proteinExistence type="inferred from homology"/>
<dbReference type="CDD" id="cd02892">
    <property type="entry name" value="SQCY_1"/>
    <property type="match status" value="1"/>
</dbReference>
<feature type="domain" description="Squalene cyclase C-terminal" evidence="8">
    <location>
        <begin position="388"/>
        <end position="720"/>
    </location>
</feature>